<name>Q9NAQ6_CAEEL</name>
<dbReference type="PANTHER" id="PTHR22899:SF0">
    <property type="entry name" value="F-BOX ASSOCIATED DOMAIN-CONTAINING PROTEIN-RELATED"/>
    <property type="match status" value="1"/>
</dbReference>
<dbReference type="AlphaFoldDB" id="Q9NAQ6"/>
<evidence type="ECO:0000259" key="1">
    <source>
        <dbReference type="Pfam" id="PF00646"/>
    </source>
</evidence>
<dbReference type="GeneID" id="184516"/>
<dbReference type="FunCoup" id="Q9NAQ6">
    <property type="interactions" value="238"/>
</dbReference>
<proteinExistence type="predicted"/>
<protein>
    <submittedName>
        <fullName evidence="3">F-box associated domain-containing protein</fullName>
    </submittedName>
</protein>
<dbReference type="PANTHER" id="PTHR22899">
    <property type="entry name" value="CYCLIN-RELATED F-BOX FAMILY"/>
    <property type="match status" value="1"/>
</dbReference>
<dbReference type="AGR" id="WB:WBGene00008847"/>
<dbReference type="KEGG" id="cel:CELE_F15A4.13"/>
<evidence type="ECO:0000259" key="2">
    <source>
        <dbReference type="Pfam" id="PF07735"/>
    </source>
</evidence>
<reference evidence="3 4" key="1">
    <citation type="journal article" date="1998" name="Science">
        <title>Genome sequence of the nematode C. elegans: a platform for investigating biology.</title>
        <authorList>
            <consortium name="The C. elegans sequencing consortium"/>
            <person name="Sulson J.E."/>
            <person name="Waterston R."/>
        </authorList>
    </citation>
    <scope>NUCLEOTIDE SEQUENCE [LARGE SCALE GENOMIC DNA]</scope>
    <source>
        <strain evidence="3 4">Bristol N2</strain>
    </source>
</reference>
<dbReference type="InterPro" id="IPR053222">
    <property type="entry name" value="Zygotic_Embryogenesis-Asso"/>
</dbReference>
<dbReference type="Proteomes" id="UP000001940">
    <property type="component" value="Chromosome II"/>
</dbReference>
<dbReference type="PhylomeDB" id="Q9NAQ6"/>
<dbReference type="EMBL" id="BX284602">
    <property type="protein sequence ID" value="CAB82210.1"/>
    <property type="molecule type" value="Genomic_DNA"/>
</dbReference>
<dbReference type="InParanoid" id="Q9NAQ6"/>
<sequence>MTTIFKLLRLPKNTIFQVLRQFKCLDLIAFSVCSKYAKSCVMYSTTSNKQKTIRIEFDDTIQFDLSPITKHICLFELLADQRNVLRKNFNECEMIINGNNFIRTEWSIAGFAIKDWMKHFLDIFGGPKIDIISFSGKGFNRTWFPRDLFRIFNAQSFYCVIDFILKILRSFQYPESLTTCKGKSLGRKPLNTIFILNFKSVKYYGRHQFQLTLNQLLAMNISTLKLLDSAISSKNLNFFLKHWLNGSNKRLEVLEIFGLNAYSPTIIFKNVAYQVILEDEIFSIYNEVFTFGYEIERSCDETRAAIFINSMPEVSHYCFRMIVGEVPNYLIIY</sequence>
<evidence type="ECO:0000313" key="4">
    <source>
        <dbReference type="Proteomes" id="UP000001940"/>
    </source>
</evidence>
<keyword evidence="4" id="KW-1185">Reference proteome</keyword>
<dbReference type="Bgee" id="WBGene00008847">
    <property type="expression patterns" value="Expressed in embryo and 2 other cell types or tissues"/>
</dbReference>
<dbReference type="InterPro" id="IPR012885">
    <property type="entry name" value="F-box_Sdz-33"/>
</dbReference>
<feature type="domain" description="F-box" evidence="1">
    <location>
        <begin position="7"/>
        <end position="41"/>
    </location>
</feature>
<evidence type="ECO:0000313" key="3">
    <source>
        <dbReference type="EMBL" id="CAB82210.1"/>
    </source>
</evidence>
<evidence type="ECO:0000313" key="5">
    <source>
        <dbReference type="WormBase" id="F15A4.13"/>
    </source>
</evidence>
<dbReference type="RefSeq" id="NP_496662.1">
    <property type="nucleotide sequence ID" value="NM_064261.4"/>
</dbReference>
<dbReference type="OrthoDB" id="5908981at2759"/>
<dbReference type="CTD" id="184516"/>
<dbReference type="HOGENOM" id="CLU_028840_1_3_1"/>
<accession>Q9NAQ6</accession>
<dbReference type="InterPro" id="IPR001810">
    <property type="entry name" value="F-box_dom"/>
</dbReference>
<dbReference type="Pfam" id="PF00646">
    <property type="entry name" value="F-box"/>
    <property type="match status" value="1"/>
</dbReference>
<gene>
    <name evidence="3 5" type="primary">fbxb-102</name>
    <name evidence="3" type="ORF">CELE_F15A4.13</name>
    <name evidence="5" type="ORF">F15A4.13</name>
</gene>
<feature type="domain" description="Sdz-33 F-box" evidence="2">
    <location>
        <begin position="190"/>
        <end position="256"/>
    </location>
</feature>
<dbReference type="UCSC" id="F15A4.13">
    <property type="organism name" value="c. elegans"/>
</dbReference>
<dbReference type="WormBase" id="F15A4.13">
    <property type="protein sequence ID" value="CE24902"/>
    <property type="gene ID" value="WBGene00008847"/>
    <property type="gene designation" value="fbxb-102"/>
</dbReference>
<dbReference type="Pfam" id="PF07735">
    <property type="entry name" value="FBA_2"/>
    <property type="match status" value="1"/>
</dbReference>
<organism evidence="3 4">
    <name type="scientific">Caenorhabditis elegans</name>
    <dbReference type="NCBI Taxonomy" id="6239"/>
    <lineage>
        <taxon>Eukaryota</taxon>
        <taxon>Metazoa</taxon>
        <taxon>Ecdysozoa</taxon>
        <taxon>Nematoda</taxon>
        <taxon>Chromadorea</taxon>
        <taxon>Rhabditida</taxon>
        <taxon>Rhabditina</taxon>
        <taxon>Rhabditomorpha</taxon>
        <taxon>Rhabditoidea</taxon>
        <taxon>Rhabditidae</taxon>
        <taxon>Peloderinae</taxon>
        <taxon>Caenorhabditis</taxon>
    </lineage>
</organism>
<dbReference type="PaxDb" id="6239-F15A4.13"/>